<dbReference type="RefSeq" id="WP_121005850.1">
    <property type="nucleotide sequence ID" value="NZ_RBXO01000001.1"/>
</dbReference>
<accession>A0A495VYM5</accession>
<sequence length="206" mass="22035">MLTTAAATLLALSTVVPATGADDLDEPAPPTRVEVVTVNGSGCPAGTANVSTGTTSFEVDYRAFYAQAGGGADAVDSRRNCQLGVRVSLPPGYTYGLSRMTYDGFTHLEAGARALHRVDFHFQGSSSGKTLEFPYSGPMNDEWRSTYRPTPGEVVYSPCGDDRNLNINAELRVDLGTSDRAKRSLILAESSRGTVRAKYDLVTKRC</sequence>
<dbReference type="AlphaFoldDB" id="A0A495VYM5"/>
<reference evidence="2 3" key="1">
    <citation type="submission" date="2018-10" db="EMBL/GenBank/DDBJ databases">
        <title>Sequencing the genomes of 1000 actinobacteria strains.</title>
        <authorList>
            <person name="Klenk H.-P."/>
        </authorList>
    </citation>
    <scope>NUCLEOTIDE SEQUENCE [LARGE SCALE GENOMIC DNA]</scope>
    <source>
        <strain evidence="2 3">DSM 43800</strain>
    </source>
</reference>
<dbReference type="Pfam" id="PF14273">
    <property type="entry name" value="DUF4360"/>
    <property type="match status" value="1"/>
</dbReference>
<feature type="signal peptide" evidence="1">
    <location>
        <begin position="1"/>
        <end position="20"/>
    </location>
</feature>
<keyword evidence="3" id="KW-1185">Reference proteome</keyword>
<evidence type="ECO:0000313" key="2">
    <source>
        <dbReference type="EMBL" id="RKT54304.1"/>
    </source>
</evidence>
<protein>
    <submittedName>
        <fullName evidence="2">Uncharacterized protein DUF4360</fullName>
    </submittedName>
</protein>
<comment type="caution">
    <text evidence="2">The sequence shown here is derived from an EMBL/GenBank/DDBJ whole genome shotgun (WGS) entry which is preliminary data.</text>
</comment>
<evidence type="ECO:0000313" key="3">
    <source>
        <dbReference type="Proteomes" id="UP000282084"/>
    </source>
</evidence>
<feature type="chain" id="PRO_5019778789" evidence="1">
    <location>
        <begin position="21"/>
        <end position="206"/>
    </location>
</feature>
<proteinExistence type="predicted"/>
<dbReference type="OrthoDB" id="3685329at2"/>
<dbReference type="InterPro" id="IPR025649">
    <property type="entry name" value="DUF4360"/>
</dbReference>
<gene>
    <name evidence="2" type="ORF">C8E97_2920</name>
</gene>
<dbReference type="PANTHER" id="PTHR38847:SF1">
    <property type="entry name" value="PSEUDOURIDINE SYNTHASE RSUA_RLUA-LIKE DOMAIN-CONTAINING PROTEIN"/>
    <property type="match status" value="1"/>
</dbReference>
<dbReference type="EMBL" id="RBXO01000001">
    <property type="protein sequence ID" value="RKT54304.1"/>
    <property type="molecule type" value="Genomic_DNA"/>
</dbReference>
<evidence type="ECO:0000256" key="1">
    <source>
        <dbReference type="SAM" id="SignalP"/>
    </source>
</evidence>
<dbReference type="PANTHER" id="PTHR38847">
    <property type="match status" value="1"/>
</dbReference>
<dbReference type="Proteomes" id="UP000282084">
    <property type="component" value="Unassembled WGS sequence"/>
</dbReference>
<name>A0A495VYM5_9PSEU</name>
<keyword evidence="1" id="KW-0732">Signal</keyword>
<organism evidence="2 3">
    <name type="scientific">Saccharothrix australiensis</name>
    <dbReference type="NCBI Taxonomy" id="2072"/>
    <lineage>
        <taxon>Bacteria</taxon>
        <taxon>Bacillati</taxon>
        <taxon>Actinomycetota</taxon>
        <taxon>Actinomycetes</taxon>
        <taxon>Pseudonocardiales</taxon>
        <taxon>Pseudonocardiaceae</taxon>
        <taxon>Saccharothrix</taxon>
    </lineage>
</organism>